<reference evidence="1 2" key="1">
    <citation type="journal article" date="2011" name="Science">
        <title>The ecoresponsive genome of Daphnia pulex.</title>
        <authorList>
            <person name="Colbourne J.K."/>
            <person name="Pfrender M.E."/>
            <person name="Gilbert D."/>
            <person name="Thomas W.K."/>
            <person name="Tucker A."/>
            <person name="Oakley T.H."/>
            <person name="Tokishita S."/>
            <person name="Aerts A."/>
            <person name="Arnold G.J."/>
            <person name="Basu M.K."/>
            <person name="Bauer D.J."/>
            <person name="Caceres C.E."/>
            <person name="Carmel L."/>
            <person name="Casola C."/>
            <person name="Choi J.H."/>
            <person name="Detter J.C."/>
            <person name="Dong Q."/>
            <person name="Dusheyko S."/>
            <person name="Eads B.D."/>
            <person name="Frohlich T."/>
            <person name="Geiler-Samerotte K.A."/>
            <person name="Gerlach D."/>
            <person name="Hatcher P."/>
            <person name="Jogdeo S."/>
            <person name="Krijgsveld J."/>
            <person name="Kriventseva E.V."/>
            <person name="Kultz D."/>
            <person name="Laforsch C."/>
            <person name="Lindquist E."/>
            <person name="Lopez J."/>
            <person name="Manak J.R."/>
            <person name="Muller J."/>
            <person name="Pangilinan J."/>
            <person name="Patwardhan R.P."/>
            <person name="Pitluck S."/>
            <person name="Pritham E.J."/>
            <person name="Rechtsteiner A."/>
            <person name="Rho M."/>
            <person name="Rogozin I.B."/>
            <person name="Sakarya O."/>
            <person name="Salamov A."/>
            <person name="Schaack S."/>
            <person name="Shapiro H."/>
            <person name="Shiga Y."/>
            <person name="Skalitzky C."/>
            <person name="Smith Z."/>
            <person name="Souvorov A."/>
            <person name="Sung W."/>
            <person name="Tang Z."/>
            <person name="Tsuchiya D."/>
            <person name="Tu H."/>
            <person name="Vos H."/>
            <person name="Wang M."/>
            <person name="Wolf Y.I."/>
            <person name="Yamagata H."/>
            <person name="Yamada T."/>
            <person name="Ye Y."/>
            <person name="Shaw J.R."/>
            <person name="Andrews J."/>
            <person name="Crease T.J."/>
            <person name="Tang H."/>
            <person name="Lucas S.M."/>
            <person name="Robertson H.M."/>
            <person name="Bork P."/>
            <person name="Koonin E.V."/>
            <person name="Zdobnov E.M."/>
            <person name="Grigoriev I.V."/>
            <person name="Lynch M."/>
            <person name="Boore J.L."/>
        </authorList>
    </citation>
    <scope>NUCLEOTIDE SEQUENCE [LARGE SCALE GENOMIC DNA]</scope>
</reference>
<accession>E9H1E8</accession>
<keyword evidence="2" id="KW-1185">Reference proteome</keyword>
<proteinExistence type="predicted"/>
<dbReference type="Proteomes" id="UP000000305">
    <property type="component" value="Unassembled WGS sequence"/>
</dbReference>
<dbReference type="InParanoid" id="E9H1E8"/>
<dbReference type="HOGENOM" id="CLU_2796574_0_0_1"/>
<evidence type="ECO:0000313" key="1">
    <source>
        <dbReference type="EMBL" id="EFX74338.1"/>
    </source>
</evidence>
<name>E9H1E8_DAPPU</name>
<evidence type="ECO:0000313" key="2">
    <source>
        <dbReference type="Proteomes" id="UP000000305"/>
    </source>
</evidence>
<sequence>MSSHDNLEHSFAVLAQLIHQHLSTIATCYWQCCALGADMDLDLSTFGACTYVSGHHSTMLRCQDIPTY</sequence>
<dbReference type="EMBL" id="GL732583">
    <property type="protein sequence ID" value="EFX74338.1"/>
    <property type="molecule type" value="Genomic_DNA"/>
</dbReference>
<dbReference type="AlphaFoldDB" id="E9H1E8"/>
<organism evidence="1 2">
    <name type="scientific">Daphnia pulex</name>
    <name type="common">Water flea</name>
    <dbReference type="NCBI Taxonomy" id="6669"/>
    <lineage>
        <taxon>Eukaryota</taxon>
        <taxon>Metazoa</taxon>
        <taxon>Ecdysozoa</taxon>
        <taxon>Arthropoda</taxon>
        <taxon>Crustacea</taxon>
        <taxon>Branchiopoda</taxon>
        <taxon>Diplostraca</taxon>
        <taxon>Cladocera</taxon>
        <taxon>Anomopoda</taxon>
        <taxon>Daphniidae</taxon>
        <taxon>Daphnia</taxon>
    </lineage>
</organism>
<dbReference type="KEGG" id="dpx:DAPPUDRAFT_251818"/>
<protein>
    <submittedName>
        <fullName evidence="1">Uncharacterized protein</fullName>
    </submittedName>
</protein>
<gene>
    <name evidence="1" type="ORF">DAPPUDRAFT_251818</name>
</gene>